<name>A0A0G4I1A9_9ALVE</name>
<reference evidence="2" key="1">
    <citation type="submission" date="2014-11" db="EMBL/GenBank/DDBJ databases">
        <authorList>
            <person name="Otto D Thomas"/>
            <person name="Naeem Raeece"/>
        </authorList>
    </citation>
    <scope>NUCLEOTIDE SEQUENCE</scope>
</reference>
<dbReference type="EMBL" id="CDMZ01004720">
    <property type="protein sequence ID" value="CEM50669.1"/>
    <property type="molecule type" value="Genomic_DNA"/>
</dbReference>
<protein>
    <submittedName>
        <fullName evidence="2">Uncharacterized protein</fullName>
    </submittedName>
</protein>
<feature type="compositionally biased region" description="Low complexity" evidence="1">
    <location>
        <begin position="33"/>
        <end position="44"/>
    </location>
</feature>
<evidence type="ECO:0000256" key="1">
    <source>
        <dbReference type="SAM" id="MobiDB-lite"/>
    </source>
</evidence>
<feature type="compositionally biased region" description="Acidic residues" evidence="1">
    <location>
        <begin position="200"/>
        <end position="209"/>
    </location>
</feature>
<gene>
    <name evidence="2" type="ORF">Cvel_10106</name>
</gene>
<feature type="region of interest" description="Disordered" evidence="1">
    <location>
        <begin position="33"/>
        <end position="68"/>
    </location>
</feature>
<sequence length="333" mass="35900">MSEAWTGTVTDGVYGETSSPVTFEFTVSEVSLQSSSSSAPSAQSFKGRASWTNGDEGPSGEKGGDGGAEKEVHVFDLTGKVKGQMYILVGASVEPPSFHQMNAGLLAVLKVEKTSSGGQAKGCGLLFLEDVPSLEVLEGDGKIRTPEDLFNLADEYDGHDLACFNFALECDEIGPLMTCLQEEEEGGKETRRKRSANGEAGDEGDAEEGAEGRKGVSKVEIGKKTVMKKAKREDAPPDRGLTTDFLVEVLRPLVGRPYSKWTAAERENVVQRVLSFGYFSHIKVDRESSDVYMATRTGFGNVLAEVRKRKAKLEKEQGGGREEGKSKAKPSKL</sequence>
<feature type="region of interest" description="Disordered" evidence="1">
    <location>
        <begin position="310"/>
        <end position="333"/>
    </location>
</feature>
<dbReference type="VEuPathDB" id="CryptoDB:Cvel_10106"/>
<dbReference type="AlphaFoldDB" id="A0A0G4I1A9"/>
<evidence type="ECO:0000313" key="2">
    <source>
        <dbReference type="EMBL" id="CEM50669.1"/>
    </source>
</evidence>
<accession>A0A0G4I1A9</accession>
<feature type="compositionally biased region" description="Basic and acidic residues" evidence="1">
    <location>
        <begin position="313"/>
        <end position="326"/>
    </location>
</feature>
<organism evidence="2">
    <name type="scientific">Chromera velia CCMP2878</name>
    <dbReference type="NCBI Taxonomy" id="1169474"/>
    <lineage>
        <taxon>Eukaryota</taxon>
        <taxon>Sar</taxon>
        <taxon>Alveolata</taxon>
        <taxon>Colpodellida</taxon>
        <taxon>Chromeraceae</taxon>
        <taxon>Chromera</taxon>
    </lineage>
</organism>
<proteinExistence type="predicted"/>
<feature type="region of interest" description="Disordered" evidence="1">
    <location>
        <begin position="182"/>
        <end position="217"/>
    </location>
</feature>